<sequence>MSTRVCSSFLFQSLKLWFLDCSLFKPVTCHLLFIFTSPTQLSFDMVVNQFSNIEKVDWVFYNTFYKLEEKWWIGW</sequence>
<dbReference type="AlphaFoldDB" id="D7TRD7"/>
<keyword evidence="1" id="KW-0732">Signal</keyword>
<evidence type="ECO:0000256" key="1">
    <source>
        <dbReference type="SAM" id="SignalP"/>
    </source>
</evidence>
<dbReference type="Proteomes" id="UP000009183">
    <property type="component" value="Chromosome 7"/>
</dbReference>
<dbReference type="PaxDb" id="29760-VIT_07s0289g00110.t01"/>
<organism evidence="2 3">
    <name type="scientific">Vitis vinifera</name>
    <name type="common">Grape</name>
    <dbReference type="NCBI Taxonomy" id="29760"/>
    <lineage>
        <taxon>Eukaryota</taxon>
        <taxon>Viridiplantae</taxon>
        <taxon>Streptophyta</taxon>
        <taxon>Embryophyta</taxon>
        <taxon>Tracheophyta</taxon>
        <taxon>Spermatophyta</taxon>
        <taxon>Magnoliopsida</taxon>
        <taxon>eudicotyledons</taxon>
        <taxon>Gunneridae</taxon>
        <taxon>Pentapetalae</taxon>
        <taxon>rosids</taxon>
        <taxon>Vitales</taxon>
        <taxon>Vitaceae</taxon>
        <taxon>Viteae</taxon>
        <taxon>Vitis</taxon>
    </lineage>
</organism>
<evidence type="ECO:0000313" key="2">
    <source>
        <dbReference type="EMBL" id="CBI33060.3"/>
    </source>
</evidence>
<dbReference type="HOGENOM" id="CLU_2676150_0_0_1"/>
<name>D7TRD7_VITVI</name>
<protein>
    <submittedName>
        <fullName evidence="2">Uncharacterized protein</fullName>
    </submittedName>
</protein>
<dbReference type="Gene3D" id="3.40.50.2000">
    <property type="entry name" value="Glycogen Phosphorylase B"/>
    <property type="match status" value="1"/>
</dbReference>
<feature type="chain" id="PRO_5003106455" evidence="1">
    <location>
        <begin position="30"/>
        <end position="75"/>
    </location>
</feature>
<proteinExistence type="predicted"/>
<gene>
    <name evidence="2" type="ordered locus">VIT_07s0289g00110</name>
</gene>
<feature type="signal peptide" evidence="1">
    <location>
        <begin position="1"/>
        <end position="29"/>
    </location>
</feature>
<accession>D7TRD7</accession>
<dbReference type="EMBL" id="FN596018">
    <property type="protein sequence ID" value="CBI33060.3"/>
    <property type="molecule type" value="Genomic_DNA"/>
</dbReference>
<keyword evidence="3" id="KW-1185">Reference proteome</keyword>
<evidence type="ECO:0000313" key="3">
    <source>
        <dbReference type="Proteomes" id="UP000009183"/>
    </source>
</evidence>
<dbReference type="InParanoid" id="D7TRD7"/>
<reference evidence="3" key="1">
    <citation type="journal article" date="2007" name="Nature">
        <title>The grapevine genome sequence suggests ancestral hexaploidization in major angiosperm phyla.</title>
        <authorList>
            <consortium name="The French-Italian Public Consortium for Grapevine Genome Characterization."/>
            <person name="Jaillon O."/>
            <person name="Aury J.-M."/>
            <person name="Noel B."/>
            <person name="Policriti A."/>
            <person name="Clepet C."/>
            <person name="Casagrande A."/>
            <person name="Choisne N."/>
            <person name="Aubourg S."/>
            <person name="Vitulo N."/>
            <person name="Jubin C."/>
            <person name="Vezzi A."/>
            <person name="Legeai F."/>
            <person name="Hugueney P."/>
            <person name="Dasilva C."/>
            <person name="Horner D."/>
            <person name="Mica E."/>
            <person name="Jublot D."/>
            <person name="Poulain J."/>
            <person name="Bruyere C."/>
            <person name="Billault A."/>
            <person name="Segurens B."/>
            <person name="Gouyvenoux M."/>
            <person name="Ugarte E."/>
            <person name="Cattonaro F."/>
            <person name="Anthouard V."/>
            <person name="Vico V."/>
            <person name="Del Fabbro C."/>
            <person name="Alaux M."/>
            <person name="Di Gaspero G."/>
            <person name="Dumas V."/>
            <person name="Felice N."/>
            <person name="Paillard S."/>
            <person name="Juman I."/>
            <person name="Moroldo M."/>
            <person name="Scalabrin S."/>
            <person name="Canaguier A."/>
            <person name="Le Clainche I."/>
            <person name="Malacrida G."/>
            <person name="Durand E."/>
            <person name="Pesole G."/>
            <person name="Laucou V."/>
            <person name="Chatelet P."/>
            <person name="Merdinoglu D."/>
            <person name="Delledonne M."/>
            <person name="Pezzotti M."/>
            <person name="Lecharny A."/>
            <person name="Scarpelli C."/>
            <person name="Artiguenave F."/>
            <person name="Pe M.E."/>
            <person name="Valle G."/>
            <person name="Morgante M."/>
            <person name="Caboche M."/>
            <person name="Adam-Blondon A.-F."/>
            <person name="Weissenbach J."/>
            <person name="Quetier F."/>
            <person name="Wincker P."/>
        </authorList>
    </citation>
    <scope>NUCLEOTIDE SEQUENCE [LARGE SCALE GENOMIC DNA]</scope>
    <source>
        <strain evidence="3">cv. Pinot noir / PN40024</strain>
    </source>
</reference>